<evidence type="ECO:0000256" key="2">
    <source>
        <dbReference type="SAM" id="MobiDB-lite"/>
    </source>
</evidence>
<dbReference type="Gene3D" id="1.10.3260.10">
    <property type="entry name" value="DNA ligase, ATP-dependent, N-terminal domain"/>
    <property type="match status" value="1"/>
</dbReference>
<dbReference type="InterPro" id="IPR012308">
    <property type="entry name" value="DNA_ligase_ATP-dep_N"/>
</dbReference>
<evidence type="ECO:0000313" key="5">
    <source>
        <dbReference type="Proteomes" id="UP000823046"/>
    </source>
</evidence>
<organism evidence="4 5">
    <name type="scientific">Cardiosporidium cionae</name>
    <dbReference type="NCBI Taxonomy" id="476202"/>
    <lineage>
        <taxon>Eukaryota</taxon>
        <taxon>Sar</taxon>
        <taxon>Alveolata</taxon>
        <taxon>Apicomplexa</taxon>
        <taxon>Aconoidasida</taxon>
        <taxon>Nephromycida</taxon>
        <taxon>Cardiosporidium</taxon>
    </lineage>
</organism>
<dbReference type="Proteomes" id="UP000823046">
    <property type="component" value="Unassembled WGS sequence"/>
</dbReference>
<feature type="domain" description="DNA ligase ATP-dependent N-terminal" evidence="3">
    <location>
        <begin position="35"/>
        <end position="154"/>
    </location>
</feature>
<evidence type="ECO:0000256" key="1">
    <source>
        <dbReference type="ARBA" id="ARBA00022598"/>
    </source>
</evidence>
<accession>A0ABQ7JCM9</accession>
<reference evidence="4 5" key="1">
    <citation type="journal article" date="2020" name="bioRxiv">
        <title>Metabolic contributions of an alphaproteobacterial endosymbiont in the apicomplexan Cardiosporidium cionae.</title>
        <authorList>
            <person name="Hunter E.S."/>
            <person name="Paight C.J."/>
            <person name="Lane C.E."/>
        </authorList>
    </citation>
    <scope>NUCLEOTIDE SEQUENCE [LARGE SCALE GENOMIC DNA]</scope>
    <source>
        <strain evidence="4">ESH_2018</strain>
    </source>
</reference>
<sequence>MITTPRGKRKAAFPLSRPVPQTPESKKLMNCLDLPFEEVCQLFEMLSDPRRRASDKAGLWYRYLSRFVKSCNLYPLLRLVVPQLDRERNSYNIKEIKLSKLYTEILGLPEEESDRLKHFKDPSKLQHILAHAGDYGSVLYAVLKKRLEVSPTLTV</sequence>
<feature type="compositionally biased region" description="Basic residues" evidence="2">
    <location>
        <begin position="1"/>
        <end position="11"/>
    </location>
</feature>
<dbReference type="InterPro" id="IPR036599">
    <property type="entry name" value="DNA_ligase_N_sf"/>
</dbReference>
<dbReference type="PANTHER" id="PTHR45997">
    <property type="entry name" value="DNA LIGASE 4"/>
    <property type="match status" value="1"/>
</dbReference>
<comment type="caution">
    <text evidence="4">The sequence shown here is derived from an EMBL/GenBank/DDBJ whole genome shotgun (WGS) entry which is preliminary data.</text>
</comment>
<name>A0ABQ7JCM9_9APIC</name>
<gene>
    <name evidence="4" type="ORF">IE077_001662</name>
</gene>
<keyword evidence="1" id="KW-0436">Ligase</keyword>
<evidence type="ECO:0000313" key="4">
    <source>
        <dbReference type="EMBL" id="KAF8821731.1"/>
    </source>
</evidence>
<protein>
    <recommendedName>
        <fullName evidence="3">DNA ligase ATP-dependent N-terminal domain-containing protein</fullName>
    </recommendedName>
</protein>
<dbReference type="Pfam" id="PF04675">
    <property type="entry name" value="DNA_ligase_A_N"/>
    <property type="match status" value="1"/>
</dbReference>
<feature type="region of interest" description="Disordered" evidence="2">
    <location>
        <begin position="1"/>
        <end position="21"/>
    </location>
</feature>
<dbReference type="InterPro" id="IPR029710">
    <property type="entry name" value="LIG4"/>
</dbReference>
<evidence type="ECO:0000259" key="3">
    <source>
        <dbReference type="Pfam" id="PF04675"/>
    </source>
</evidence>
<keyword evidence="5" id="KW-1185">Reference proteome</keyword>
<feature type="non-terminal residue" evidence="4">
    <location>
        <position position="155"/>
    </location>
</feature>
<dbReference type="PANTHER" id="PTHR45997:SF1">
    <property type="entry name" value="DNA LIGASE 4"/>
    <property type="match status" value="1"/>
</dbReference>
<dbReference type="EMBL" id="JADAQX010000136">
    <property type="protein sequence ID" value="KAF8821731.1"/>
    <property type="molecule type" value="Genomic_DNA"/>
</dbReference>
<proteinExistence type="predicted"/>